<evidence type="ECO:0000259" key="4">
    <source>
        <dbReference type="PROSITE" id="PS51918"/>
    </source>
</evidence>
<comment type="function">
    <text evidence="3">Probably acts as a heme chaperone, transferring heme to an unknown acceptor. Binds one molecule of heme per monomer, possibly covalently. Binds 1 [4Fe-4S] cluster. The cluster is coordinated with 3 cysteines and an exchangeable S-adenosyl-L-methionine.</text>
</comment>
<dbReference type="Proteomes" id="UP001210339">
    <property type="component" value="Chromosome"/>
</dbReference>
<keyword evidence="3" id="KW-0949">S-adenosyl-L-methionine</keyword>
<dbReference type="NCBIfam" id="TIGR00539">
    <property type="entry name" value="hemN_rel"/>
    <property type="match status" value="1"/>
</dbReference>
<dbReference type="Pfam" id="PF04055">
    <property type="entry name" value="Radical_SAM"/>
    <property type="match status" value="1"/>
</dbReference>
<keyword evidence="3" id="KW-0479">Metal-binding</keyword>
<dbReference type="PANTHER" id="PTHR13932:SF5">
    <property type="entry name" value="RADICAL S-ADENOSYL METHIONINE DOMAIN-CONTAINING PROTEIN 1, MITOCHONDRIAL"/>
    <property type="match status" value="1"/>
</dbReference>
<comment type="subcellular location">
    <subcellularLocation>
        <location evidence="3">Cytoplasm</location>
    </subcellularLocation>
</comment>
<dbReference type="PANTHER" id="PTHR13932">
    <property type="entry name" value="COPROPORPHYRINIGEN III OXIDASE"/>
    <property type="match status" value="1"/>
</dbReference>
<dbReference type="SUPFAM" id="SSF102114">
    <property type="entry name" value="Radical SAM enzymes"/>
    <property type="match status" value="1"/>
</dbReference>
<dbReference type="SFLD" id="SFLDS00029">
    <property type="entry name" value="Radical_SAM"/>
    <property type="match status" value="1"/>
</dbReference>
<gene>
    <name evidence="5" type="primary">hemW</name>
    <name evidence="5" type="ORF">O6R05_02115</name>
</gene>
<dbReference type="Gene3D" id="3.80.30.20">
    <property type="entry name" value="tm_1862 like domain"/>
    <property type="match status" value="1"/>
</dbReference>
<evidence type="ECO:0000313" key="6">
    <source>
        <dbReference type="Proteomes" id="UP001210339"/>
    </source>
</evidence>
<dbReference type="InterPro" id="IPR010723">
    <property type="entry name" value="HemN_C"/>
</dbReference>
<evidence type="ECO:0000256" key="2">
    <source>
        <dbReference type="ARBA" id="ARBA00017228"/>
    </source>
</evidence>
<keyword evidence="6" id="KW-1185">Reference proteome</keyword>
<evidence type="ECO:0000256" key="1">
    <source>
        <dbReference type="ARBA" id="ARBA00006100"/>
    </source>
</evidence>
<dbReference type="InterPro" id="IPR023404">
    <property type="entry name" value="rSAM_horseshoe"/>
</dbReference>
<dbReference type="SMART" id="SM00729">
    <property type="entry name" value="Elp3"/>
    <property type="match status" value="1"/>
</dbReference>
<reference evidence="5 6" key="1">
    <citation type="submission" date="2023-01" db="EMBL/GenBank/DDBJ databases">
        <authorList>
            <person name="Lee S.H."/>
            <person name="Jung H.S."/>
            <person name="Yun J.U."/>
        </authorList>
    </citation>
    <scope>NUCLEOTIDE SEQUENCE [LARGE SCALE GENOMIC DNA]</scope>
    <source>
        <strain evidence="5 6">CBA3646</strain>
    </source>
</reference>
<keyword evidence="3" id="KW-0143">Chaperone</keyword>
<dbReference type="SFLD" id="SFLDF00562">
    <property type="entry name" value="HemN-like__clustered_with_heat"/>
    <property type="match status" value="1"/>
</dbReference>
<dbReference type="InterPro" id="IPR007197">
    <property type="entry name" value="rSAM"/>
</dbReference>
<organism evidence="5 6">
    <name type="scientific">Peptoniphilus equinus</name>
    <dbReference type="NCBI Taxonomy" id="3016343"/>
    <lineage>
        <taxon>Bacteria</taxon>
        <taxon>Bacillati</taxon>
        <taxon>Bacillota</taxon>
        <taxon>Tissierellia</taxon>
        <taxon>Tissierellales</taxon>
        <taxon>Peptoniphilaceae</taxon>
        <taxon>Peptoniphilus</taxon>
    </lineage>
</organism>
<dbReference type="SFLD" id="SFLDG01065">
    <property type="entry name" value="anaerobic_coproporphyrinogen-I"/>
    <property type="match status" value="1"/>
</dbReference>
<keyword evidence="3" id="KW-0408">Iron</keyword>
<dbReference type="InterPro" id="IPR034505">
    <property type="entry name" value="Coproporphyrinogen-III_oxidase"/>
</dbReference>
<sequence>MNKPVTSRPRDFLSTRKQDLSLYIHIPFCTSKCSYCDFYSAPGDSAAVAGYFRALRGEIDDYADFLATKDIVSVFIGGGTPSAVPPSYLRDVLCHIESITPLTGAEITTEANPNSLTSAFVDTVTEAGVNRISLGIQSLNPKLLRLLGRAHTAFDAHAAAELVTSRGLNVSVDFMLGLPGQTPSDIDATLDFVDRYDIPHVSYYSLIVEEGTPLYAMRDRLPFLDDEADRALYHRASNGLCHMNRRSYELSNFAKPGFECRHNRRYWTLENYLGFGPTAAGNIDSLRYKNTASREAYIKGELTYEMEHLSTIDRINEWLILALRTSEGIDPEAFARRFGRNFDAVYATPLAKHLKRRTIAEEHGRYVLTDLGKDLANTVELDFFTL</sequence>
<evidence type="ECO:0000256" key="3">
    <source>
        <dbReference type="RuleBase" id="RU364116"/>
    </source>
</evidence>
<dbReference type="InterPro" id="IPR006638">
    <property type="entry name" value="Elp3/MiaA/NifB-like_rSAM"/>
</dbReference>
<dbReference type="PROSITE" id="PS51918">
    <property type="entry name" value="RADICAL_SAM"/>
    <property type="match status" value="1"/>
</dbReference>
<accession>A0ABY7QU93</accession>
<feature type="domain" description="Radical SAM core" evidence="4">
    <location>
        <begin position="14"/>
        <end position="244"/>
    </location>
</feature>
<protein>
    <recommendedName>
        <fullName evidence="2 3">Heme chaperone HemW</fullName>
    </recommendedName>
</protein>
<proteinExistence type="inferred from homology"/>
<name>A0ABY7QU93_9FIRM</name>
<evidence type="ECO:0000313" key="5">
    <source>
        <dbReference type="EMBL" id="WBW50359.1"/>
    </source>
</evidence>
<dbReference type="SFLD" id="SFLDG01082">
    <property type="entry name" value="B12-binding_domain_containing"/>
    <property type="match status" value="1"/>
</dbReference>
<dbReference type="Pfam" id="PF06969">
    <property type="entry name" value="HemN_C"/>
    <property type="match status" value="1"/>
</dbReference>
<keyword evidence="3" id="KW-0004">4Fe-4S</keyword>
<keyword evidence="3" id="KW-0349">Heme</keyword>
<dbReference type="EMBL" id="CP115667">
    <property type="protein sequence ID" value="WBW50359.1"/>
    <property type="molecule type" value="Genomic_DNA"/>
</dbReference>
<dbReference type="CDD" id="cd01335">
    <property type="entry name" value="Radical_SAM"/>
    <property type="match status" value="1"/>
</dbReference>
<comment type="similarity">
    <text evidence="1">Belongs to the anaerobic coproporphyrinogen-III oxidase family. HemW subfamily.</text>
</comment>
<keyword evidence="3" id="KW-0411">Iron-sulfur</keyword>
<dbReference type="InterPro" id="IPR058240">
    <property type="entry name" value="rSAM_sf"/>
</dbReference>
<dbReference type="RefSeq" id="WP_271191890.1">
    <property type="nucleotide sequence ID" value="NZ_CP115667.1"/>
</dbReference>
<keyword evidence="3" id="KW-0963">Cytoplasm</keyword>
<dbReference type="InterPro" id="IPR004559">
    <property type="entry name" value="HemW-like"/>
</dbReference>